<dbReference type="Gene3D" id="3.30.560.10">
    <property type="entry name" value="Glucose Oxidase, domain 3"/>
    <property type="match status" value="1"/>
</dbReference>
<dbReference type="GeneID" id="128201194"/>
<comment type="cofactor">
    <cofactor evidence="1">
        <name>FAD</name>
        <dbReference type="ChEBI" id="CHEBI:57692"/>
    </cofactor>
</comment>
<evidence type="ECO:0000313" key="8">
    <source>
        <dbReference type="Proteomes" id="UP001652740"/>
    </source>
</evidence>
<feature type="domain" description="Glucose-methanol-choline oxidoreductase N-terminal" evidence="6">
    <location>
        <begin position="174"/>
        <end position="197"/>
    </location>
</feature>
<dbReference type="Pfam" id="PF05199">
    <property type="entry name" value="GMC_oxred_C"/>
    <property type="match status" value="1"/>
</dbReference>
<gene>
    <name evidence="9" type="primary">LOC128201194</name>
</gene>
<dbReference type="Proteomes" id="UP001652740">
    <property type="component" value="Unplaced"/>
</dbReference>
<sequence length="661" mass="72300">MFFSRNLSDSRIKRECRLSLSTVTCYSGQGKQCEYPSTHVAVGCRCRCGCAGAECGGALRLVFLLLSVLGTTQFAGALLPSFSMPVGVTLTDGEEFEYIVVGAGAAGAPVAARLALAGASVLLVEAGGDPDPTSWVPAAFVALANPAMNYQYKTISNNVSCLSSWNRACQARRGKGLGGTTSINYMMYVRGNRHDFDELNITDWSWKQMEPYFLRYEGLQDLNLLPASSIPYHNTTGTMKIGFFEDSKNPWHSKIIDGYEALNFPHNPDVNGVSQIGVSRIIGYTYRNERMSTARGYLGRDDVKRKLKVAKYTRCTGVIIDDDNVARGITVVHGPSNARLRLYASREVILSAGALVTPQLLMLSGIGPADHLNEMGIPVRVDLPVGNNMTDHSMVSIYVKVEEPLNLPKEILNSSESGMLLPPSGSISLTDVTTFVNTLCYDFVNRQLTGNSTECELPTTQFYHLYTGRGLPIVEGVIFRYLGLDESVVNQLSEVSKNYALIRMTSVPLQPKSSGTVRLASVDPLQAPVIFPNYLSDDRDLEEMMRGIRIIEQLIETTVFKAAGASLVRLELKDCPSGGQQQDSDEYWRCYARHLTATTFHSVGTSALGRVLDARLRVRGVARLRVADASALPRLPRGNPAAAVIAFGERLADFLLEDNIN</sequence>
<evidence type="ECO:0000256" key="2">
    <source>
        <dbReference type="ARBA" id="ARBA00010790"/>
    </source>
</evidence>
<dbReference type="SUPFAM" id="SSF51905">
    <property type="entry name" value="FAD/NAD(P)-binding domain"/>
    <property type="match status" value="1"/>
</dbReference>
<organism evidence="8 9">
    <name type="scientific">Galleria mellonella</name>
    <name type="common">Greater wax moth</name>
    <dbReference type="NCBI Taxonomy" id="7137"/>
    <lineage>
        <taxon>Eukaryota</taxon>
        <taxon>Metazoa</taxon>
        <taxon>Ecdysozoa</taxon>
        <taxon>Arthropoda</taxon>
        <taxon>Hexapoda</taxon>
        <taxon>Insecta</taxon>
        <taxon>Pterygota</taxon>
        <taxon>Neoptera</taxon>
        <taxon>Endopterygota</taxon>
        <taxon>Lepidoptera</taxon>
        <taxon>Glossata</taxon>
        <taxon>Ditrysia</taxon>
        <taxon>Pyraloidea</taxon>
        <taxon>Pyralidae</taxon>
        <taxon>Galleriinae</taxon>
        <taxon>Galleria</taxon>
    </lineage>
</organism>
<name>A0ABM3MQC4_GALME</name>
<evidence type="ECO:0000256" key="3">
    <source>
        <dbReference type="ARBA" id="ARBA00022630"/>
    </source>
</evidence>
<feature type="domain" description="Glucose-methanol-choline oxidoreductase N-terminal" evidence="7">
    <location>
        <begin position="353"/>
        <end position="367"/>
    </location>
</feature>
<comment type="similarity">
    <text evidence="2 5">Belongs to the GMC oxidoreductase family.</text>
</comment>
<evidence type="ECO:0000313" key="9">
    <source>
        <dbReference type="RefSeq" id="XP_052753353.1"/>
    </source>
</evidence>
<dbReference type="Gene3D" id="3.50.50.60">
    <property type="entry name" value="FAD/NAD(P)-binding domain"/>
    <property type="match status" value="1"/>
</dbReference>
<dbReference type="Pfam" id="PF00732">
    <property type="entry name" value="GMC_oxred_N"/>
    <property type="match status" value="1"/>
</dbReference>
<dbReference type="PROSITE" id="PS00624">
    <property type="entry name" value="GMC_OXRED_2"/>
    <property type="match status" value="1"/>
</dbReference>
<accession>A0ABM3MQC4</accession>
<evidence type="ECO:0000256" key="4">
    <source>
        <dbReference type="ARBA" id="ARBA00022827"/>
    </source>
</evidence>
<dbReference type="InterPro" id="IPR012132">
    <property type="entry name" value="GMC_OxRdtase"/>
</dbReference>
<keyword evidence="3 5" id="KW-0285">Flavoprotein</keyword>
<evidence type="ECO:0000256" key="1">
    <source>
        <dbReference type="ARBA" id="ARBA00001974"/>
    </source>
</evidence>
<proteinExistence type="inferred from homology"/>
<evidence type="ECO:0000259" key="7">
    <source>
        <dbReference type="PROSITE" id="PS00624"/>
    </source>
</evidence>
<dbReference type="PANTHER" id="PTHR11552">
    <property type="entry name" value="GLUCOSE-METHANOL-CHOLINE GMC OXIDOREDUCTASE"/>
    <property type="match status" value="1"/>
</dbReference>
<evidence type="ECO:0000259" key="6">
    <source>
        <dbReference type="PROSITE" id="PS00623"/>
    </source>
</evidence>
<dbReference type="SUPFAM" id="SSF54373">
    <property type="entry name" value="FAD-linked reductases, C-terminal domain"/>
    <property type="match status" value="1"/>
</dbReference>
<evidence type="ECO:0000256" key="5">
    <source>
        <dbReference type="RuleBase" id="RU003968"/>
    </source>
</evidence>
<dbReference type="PANTHER" id="PTHR11552:SF147">
    <property type="entry name" value="CHOLINE DEHYDROGENASE, MITOCHONDRIAL"/>
    <property type="match status" value="1"/>
</dbReference>
<protein>
    <submittedName>
        <fullName evidence="9">Ecdysone oxidase-like</fullName>
    </submittedName>
</protein>
<dbReference type="PROSITE" id="PS00623">
    <property type="entry name" value="GMC_OXRED_1"/>
    <property type="match status" value="1"/>
</dbReference>
<dbReference type="PIRSF" id="PIRSF000137">
    <property type="entry name" value="Alcohol_oxidase"/>
    <property type="match status" value="1"/>
</dbReference>
<dbReference type="RefSeq" id="XP_052753353.1">
    <property type="nucleotide sequence ID" value="XM_052897393.1"/>
</dbReference>
<keyword evidence="8" id="KW-1185">Reference proteome</keyword>
<dbReference type="InterPro" id="IPR036188">
    <property type="entry name" value="FAD/NAD-bd_sf"/>
</dbReference>
<dbReference type="InterPro" id="IPR007867">
    <property type="entry name" value="GMC_OxRtase_C"/>
</dbReference>
<keyword evidence="4 5" id="KW-0274">FAD</keyword>
<dbReference type="InterPro" id="IPR000172">
    <property type="entry name" value="GMC_OxRdtase_N"/>
</dbReference>
<reference evidence="9" key="1">
    <citation type="submission" date="2025-08" db="UniProtKB">
        <authorList>
            <consortium name="RefSeq"/>
        </authorList>
    </citation>
    <scope>IDENTIFICATION</scope>
    <source>
        <tissue evidence="9">Whole larvae</tissue>
    </source>
</reference>